<comment type="caution">
    <text evidence="2">The sequence shown here is derived from an EMBL/GenBank/DDBJ whole genome shotgun (WGS) entry which is preliminary data.</text>
</comment>
<feature type="transmembrane region" description="Helical" evidence="1">
    <location>
        <begin position="6"/>
        <end position="24"/>
    </location>
</feature>
<protein>
    <submittedName>
        <fullName evidence="2">Uncharacterized protein</fullName>
    </submittedName>
</protein>
<dbReference type="PATRIC" id="fig|880157.4.peg.3238"/>
<keyword evidence="1" id="KW-0472">Membrane</keyword>
<keyword evidence="3" id="KW-1185">Reference proteome</keyword>
<evidence type="ECO:0000313" key="3">
    <source>
        <dbReference type="Proteomes" id="UP000036277"/>
    </source>
</evidence>
<dbReference type="AlphaFoldDB" id="A0A0J5FQA2"/>
<name>A0A0J5FQA2_9GAMM</name>
<gene>
    <name evidence="2" type="ORF">AB204_15180</name>
</gene>
<reference evidence="2 3" key="1">
    <citation type="submission" date="2015-06" db="EMBL/GenBank/DDBJ databases">
        <title>Draft Whole-Genome Sequence of the Entomopathogenic Bacterium Xenorhabdus khoisanae.</title>
        <authorList>
            <person name="Naidoo S."/>
            <person name="Featherston J."/>
            <person name="Gray V.M."/>
        </authorList>
    </citation>
    <scope>NUCLEOTIDE SEQUENCE [LARGE SCALE GENOMIC DNA]</scope>
    <source>
        <strain evidence="2 3">MCB</strain>
    </source>
</reference>
<accession>A0A0J5FQA2</accession>
<evidence type="ECO:0000256" key="1">
    <source>
        <dbReference type="SAM" id="Phobius"/>
    </source>
</evidence>
<dbReference type="EMBL" id="LFCV01000107">
    <property type="protein sequence ID" value="KMJ44294.1"/>
    <property type="molecule type" value="Genomic_DNA"/>
</dbReference>
<evidence type="ECO:0000313" key="2">
    <source>
        <dbReference type="EMBL" id="KMJ44294.1"/>
    </source>
</evidence>
<organism evidence="2 3">
    <name type="scientific">Xenorhabdus khoisanae</name>
    <dbReference type="NCBI Taxonomy" id="880157"/>
    <lineage>
        <taxon>Bacteria</taxon>
        <taxon>Pseudomonadati</taxon>
        <taxon>Pseudomonadota</taxon>
        <taxon>Gammaproteobacteria</taxon>
        <taxon>Enterobacterales</taxon>
        <taxon>Morganellaceae</taxon>
        <taxon>Xenorhabdus</taxon>
    </lineage>
</organism>
<sequence length="62" mass="7042">MINSLLFIIGGIWLKSMWFAVTVIKQKRLKDMEKGVLGIPVITVIPAVEPSNHFWGTFKIEV</sequence>
<proteinExistence type="predicted"/>
<keyword evidence="1" id="KW-1133">Transmembrane helix</keyword>
<dbReference type="Proteomes" id="UP000036277">
    <property type="component" value="Unassembled WGS sequence"/>
</dbReference>
<keyword evidence="1" id="KW-0812">Transmembrane</keyword>